<proteinExistence type="predicted"/>
<evidence type="ECO:0000313" key="2">
    <source>
        <dbReference type="EMBL" id="EMR00796.1"/>
    </source>
</evidence>
<keyword evidence="3" id="KW-1185">Reference proteome</keyword>
<feature type="transmembrane region" description="Helical" evidence="1">
    <location>
        <begin position="156"/>
        <end position="176"/>
    </location>
</feature>
<name>M7N0S0_9BACT</name>
<dbReference type="STRING" id="1279009.ADICEAN_04081"/>
<keyword evidence="1" id="KW-0472">Membrane</keyword>
<evidence type="ECO:0000313" key="3">
    <source>
        <dbReference type="Proteomes" id="UP000011910"/>
    </source>
</evidence>
<protein>
    <recommendedName>
        <fullName evidence="4">DUF4184 family protein</fullName>
    </recommendedName>
</protein>
<evidence type="ECO:0008006" key="4">
    <source>
        <dbReference type="Google" id="ProtNLM"/>
    </source>
</evidence>
<feature type="transmembrane region" description="Helical" evidence="1">
    <location>
        <begin position="130"/>
        <end position="150"/>
    </location>
</feature>
<dbReference type="InterPro" id="IPR025238">
    <property type="entry name" value="DUF4184"/>
</dbReference>
<dbReference type="EMBL" id="AODQ01000186">
    <property type="protein sequence ID" value="EMR00796.1"/>
    <property type="molecule type" value="Genomic_DNA"/>
</dbReference>
<feature type="transmembrane region" description="Helical" evidence="1">
    <location>
        <begin position="20"/>
        <end position="39"/>
    </location>
</feature>
<dbReference type="RefSeq" id="WP_009197456.1">
    <property type="nucleotide sequence ID" value="NZ_AODQ01000186.1"/>
</dbReference>
<feature type="transmembrane region" description="Helical" evidence="1">
    <location>
        <begin position="225"/>
        <end position="245"/>
    </location>
</feature>
<dbReference type="AlphaFoldDB" id="M7N0S0"/>
<dbReference type="eggNOG" id="ENOG502ZRTK">
    <property type="taxonomic scope" value="Bacteria"/>
</dbReference>
<evidence type="ECO:0000256" key="1">
    <source>
        <dbReference type="SAM" id="Phobius"/>
    </source>
</evidence>
<accession>M7N0S0</accession>
<dbReference type="Pfam" id="PF13803">
    <property type="entry name" value="DUF4184"/>
    <property type="match status" value="1"/>
</dbReference>
<organism evidence="2 3">
    <name type="scientific">Cesiribacter andamanensis AMV16</name>
    <dbReference type="NCBI Taxonomy" id="1279009"/>
    <lineage>
        <taxon>Bacteria</taxon>
        <taxon>Pseudomonadati</taxon>
        <taxon>Bacteroidota</taxon>
        <taxon>Cytophagia</taxon>
        <taxon>Cytophagales</taxon>
        <taxon>Cesiribacteraceae</taxon>
        <taxon>Cesiribacter</taxon>
    </lineage>
</organism>
<feature type="transmembrane region" description="Helical" evidence="1">
    <location>
        <begin position="51"/>
        <end position="74"/>
    </location>
</feature>
<reference evidence="2 3" key="1">
    <citation type="journal article" date="2013" name="Genome Announc.">
        <title>Draft Genome Sequence of Cesiribacter andamanensis Strain AMV16T, Isolated from a Soil Sample from a Mud Volcano in the Andaman Islands, India.</title>
        <authorList>
            <person name="Shivaji S."/>
            <person name="Ara S."/>
            <person name="Begum Z."/>
            <person name="Srinivas T.N."/>
            <person name="Singh A."/>
            <person name="Kumar Pinnaka A."/>
        </authorList>
    </citation>
    <scope>NUCLEOTIDE SEQUENCE [LARGE SCALE GENOMIC DNA]</scope>
    <source>
        <strain evidence="2 3">AMV16</strain>
    </source>
</reference>
<gene>
    <name evidence="2" type="ORF">ADICEAN_04081</name>
</gene>
<feature type="transmembrane region" description="Helical" evidence="1">
    <location>
        <begin position="192"/>
        <end position="213"/>
    </location>
</feature>
<keyword evidence="1" id="KW-0812">Transmembrane</keyword>
<dbReference type="Proteomes" id="UP000011910">
    <property type="component" value="Unassembled WGS sequence"/>
</dbReference>
<comment type="caution">
    <text evidence="2">The sequence shown here is derived from an EMBL/GenBank/DDBJ whole genome shotgun (WGS) entry which is preliminary data.</text>
</comment>
<sequence>MPFTLSHPLGALPLKWLSPRLFSTTGLIFGSMAPDYEYFIKRYPSPTLGELGWGIFLFDLPLAILGAFVFQLLIKQPLLQHLPHPLDRRLSGYAQAPFLSYLGRHWLIFLFSILLGIGSHLLLDWLTNPGVGPLAGTVLTTATIGIGPFSATPLLLADHAFSILGLLLLVGIVVRLHRPSADFRQASRGRKWVYWGLLVATAAFLVATEWQQADGFEGFKKGVTTGVWALFAGLVGASVFIRLILRTKAS</sequence>
<dbReference type="OrthoDB" id="8481923at2"/>
<feature type="transmembrane region" description="Helical" evidence="1">
    <location>
        <begin position="106"/>
        <end position="123"/>
    </location>
</feature>
<keyword evidence="1" id="KW-1133">Transmembrane helix</keyword>